<dbReference type="PANTHER" id="PTHR37461">
    <property type="entry name" value="ANTI-SIGMA-K FACTOR RSKA"/>
    <property type="match status" value="1"/>
</dbReference>
<feature type="domain" description="Anti-sigma K factor RskA C-terminal" evidence="10">
    <location>
        <begin position="101"/>
        <end position="250"/>
    </location>
</feature>
<name>A0AAN1XSN7_UNVUL</name>
<keyword evidence="3" id="KW-1003">Cell membrane</keyword>
<dbReference type="Proteomes" id="UP001317532">
    <property type="component" value="Chromosome"/>
</dbReference>
<evidence type="ECO:0000256" key="4">
    <source>
        <dbReference type="ARBA" id="ARBA00022692"/>
    </source>
</evidence>
<keyword evidence="4 9" id="KW-0812">Transmembrane</keyword>
<dbReference type="GO" id="GO:0016989">
    <property type="term" value="F:sigma factor antagonist activity"/>
    <property type="evidence" value="ECO:0007669"/>
    <property type="project" value="TreeGrafter"/>
</dbReference>
<evidence type="ECO:0000259" key="10">
    <source>
        <dbReference type="Pfam" id="PF10099"/>
    </source>
</evidence>
<dbReference type="AlphaFoldDB" id="A0AAN1XSN7"/>
<evidence type="ECO:0000313" key="11">
    <source>
        <dbReference type="EMBL" id="BDE05073.1"/>
    </source>
</evidence>
<evidence type="ECO:0000256" key="2">
    <source>
        <dbReference type="ARBA" id="ARBA00004236"/>
    </source>
</evidence>
<gene>
    <name evidence="11" type="ORF">WPS_03490</name>
</gene>
<evidence type="ECO:0000256" key="9">
    <source>
        <dbReference type="SAM" id="Phobius"/>
    </source>
</evidence>
<evidence type="ECO:0000256" key="5">
    <source>
        <dbReference type="ARBA" id="ARBA00022989"/>
    </source>
</evidence>
<dbReference type="KEGG" id="vab:WPS_03490"/>
<feature type="transmembrane region" description="Helical" evidence="9">
    <location>
        <begin position="95"/>
        <end position="120"/>
    </location>
</feature>
<proteinExistence type="predicted"/>
<evidence type="ECO:0000256" key="1">
    <source>
        <dbReference type="ARBA" id="ARBA00004167"/>
    </source>
</evidence>
<evidence type="ECO:0000313" key="12">
    <source>
        <dbReference type="Proteomes" id="UP001317532"/>
    </source>
</evidence>
<dbReference type="InterPro" id="IPR041916">
    <property type="entry name" value="Anti_sigma_zinc_sf"/>
</dbReference>
<dbReference type="InterPro" id="IPR018764">
    <property type="entry name" value="RskA_C"/>
</dbReference>
<accession>A0AAN1XSN7</accession>
<keyword evidence="12" id="KW-1185">Reference proteome</keyword>
<dbReference type="GO" id="GO:0006417">
    <property type="term" value="P:regulation of translation"/>
    <property type="evidence" value="ECO:0007669"/>
    <property type="project" value="TreeGrafter"/>
</dbReference>
<organism evidence="11 12">
    <name type="scientific">Vulcanimicrobium alpinum</name>
    <dbReference type="NCBI Taxonomy" id="3016050"/>
    <lineage>
        <taxon>Bacteria</taxon>
        <taxon>Bacillati</taxon>
        <taxon>Vulcanimicrobiota</taxon>
        <taxon>Vulcanimicrobiia</taxon>
        <taxon>Vulcanimicrobiales</taxon>
        <taxon>Vulcanimicrobiaceae</taxon>
        <taxon>Vulcanimicrobium</taxon>
    </lineage>
</organism>
<comment type="subcellular location">
    <subcellularLocation>
        <location evidence="2">Cell membrane</location>
    </subcellularLocation>
    <subcellularLocation>
        <location evidence="1">Membrane</location>
        <topology evidence="1">Single-pass membrane protein</topology>
    </subcellularLocation>
</comment>
<dbReference type="PANTHER" id="PTHR37461:SF1">
    <property type="entry name" value="ANTI-SIGMA-K FACTOR RSKA"/>
    <property type="match status" value="1"/>
</dbReference>
<reference evidence="11 12" key="1">
    <citation type="journal article" date="2022" name="ISME Commun">
        <title>Vulcanimicrobium alpinus gen. nov. sp. nov., the first cultivated representative of the candidate phylum 'Eremiobacterota', is a metabolically versatile aerobic anoxygenic phototroph.</title>
        <authorList>
            <person name="Yabe S."/>
            <person name="Muto K."/>
            <person name="Abe K."/>
            <person name="Yokota A."/>
            <person name="Staudigel H."/>
            <person name="Tebo B.M."/>
        </authorList>
    </citation>
    <scope>NUCLEOTIDE SEQUENCE [LARGE SCALE GENOMIC DNA]</scope>
    <source>
        <strain evidence="11 12">WC8-2</strain>
    </source>
</reference>
<protein>
    <recommendedName>
        <fullName evidence="8">Regulator of SigK</fullName>
    </recommendedName>
    <alternativeName>
        <fullName evidence="7">Sigma-K anti-sigma factor RskA</fullName>
    </alternativeName>
</protein>
<dbReference type="InterPro" id="IPR051474">
    <property type="entry name" value="Anti-sigma-K/W_factor"/>
</dbReference>
<evidence type="ECO:0000256" key="7">
    <source>
        <dbReference type="ARBA" id="ARBA00029829"/>
    </source>
</evidence>
<evidence type="ECO:0000256" key="3">
    <source>
        <dbReference type="ARBA" id="ARBA00022475"/>
    </source>
</evidence>
<dbReference type="EMBL" id="AP025523">
    <property type="protein sequence ID" value="BDE05073.1"/>
    <property type="molecule type" value="Genomic_DNA"/>
</dbReference>
<dbReference type="Gene3D" id="1.10.10.1320">
    <property type="entry name" value="Anti-sigma factor, zinc-finger domain"/>
    <property type="match status" value="1"/>
</dbReference>
<dbReference type="Pfam" id="PF10099">
    <property type="entry name" value="RskA_C"/>
    <property type="match status" value="1"/>
</dbReference>
<evidence type="ECO:0000256" key="8">
    <source>
        <dbReference type="ARBA" id="ARBA00030803"/>
    </source>
</evidence>
<keyword evidence="5 9" id="KW-1133">Transmembrane helix</keyword>
<keyword evidence="6 9" id="KW-0472">Membrane</keyword>
<evidence type="ECO:0000256" key="6">
    <source>
        <dbReference type="ARBA" id="ARBA00023136"/>
    </source>
</evidence>
<dbReference type="GO" id="GO:0005886">
    <property type="term" value="C:plasma membrane"/>
    <property type="evidence" value="ECO:0007669"/>
    <property type="project" value="UniProtKB-SubCell"/>
</dbReference>
<sequence length="257" mass="27300">MPRDEMMEVVALYALGVLPREESALVAAFVAGDDDARREYHDLRAAADTIAFAAEEPVDSAASARMKERLVAKVRADAAGGNPVARRRIGPNPGWLWGTGLAAAAALVFSFVTVAQDVALRGDLAQTKRRAETLANQLAQTERVSRNDRQTLTDLVSSDARRYEVAQGAVVVRGDHVYFALSKLPALPKGRVYQAWTVLKGAKAVQPSVTFTPNADGVAVVQLPVDALKIGAVAVTVEPDGGSKAPTTSPTFVRPLS</sequence>